<protein>
    <submittedName>
        <fullName evidence="1">Uncharacterized protein</fullName>
    </submittedName>
</protein>
<dbReference type="Pfam" id="PF18143">
    <property type="entry name" value="HAD_SAK_2"/>
    <property type="match status" value="1"/>
</dbReference>
<reference evidence="1" key="1">
    <citation type="submission" date="2016-01" db="EMBL/GenBank/DDBJ databases">
        <authorList>
            <person name="Peeters C."/>
        </authorList>
    </citation>
    <scope>NUCLEOTIDE SEQUENCE</scope>
    <source>
        <strain evidence="1">LMG 29320</strain>
    </source>
</reference>
<proteinExistence type="predicted"/>
<comment type="caution">
    <text evidence="1">The sequence shown here is derived from an EMBL/GenBank/DDBJ whole genome shotgun (WGS) entry which is preliminary data.</text>
</comment>
<name>A0A158CA49_9BURK</name>
<dbReference type="STRING" id="1777138.AWB77_03845"/>
<dbReference type="AlphaFoldDB" id="A0A158CA49"/>
<sequence>MSPIIPYMRLSCRLWGRSVRWSRVRDTEVCPHGRIASTPCSQPQDSGIDDMHAMPNCADWSKPVIYLGFGGVLHVGTAMMDRDGNILLLGGQQAFEYAQLLADLLRPYPSVQIVLSCGWIDTLGEMFTSNLLPAGLRERVVGSTKAFSAGLDHYEEGQRRIMRVLRHAQTTGVHRWLTLDVKVSAVPFARWKNFLVTRADEALGSITTQRQLKRWLCENALDASCQAVRRAASREVRRTRA</sequence>
<evidence type="ECO:0000313" key="2">
    <source>
        <dbReference type="Proteomes" id="UP000054903"/>
    </source>
</evidence>
<keyword evidence="2" id="KW-1185">Reference proteome</keyword>
<accession>A0A158CA49</accession>
<evidence type="ECO:0000313" key="1">
    <source>
        <dbReference type="EMBL" id="SAK79142.1"/>
    </source>
</evidence>
<dbReference type="EMBL" id="FCNX02000009">
    <property type="protein sequence ID" value="SAK79142.1"/>
    <property type="molecule type" value="Genomic_DNA"/>
</dbReference>
<organism evidence="1 2">
    <name type="scientific">Caballeronia fortuita</name>
    <dbReference type="NCBI Taxonomy" id="1777138"/>
    <lineage>
        <taxon>Bacteria</taxon>
        <taxon>Pseudomonadati</taxon>
        <taxon>Pseudomonadota</taxon>
        <taxon>Betaproteobacteria</taxon>
        <taxon>Burkholderiales</taxon>
        <taxon>Burkholderiaceae</taxon>
        <taxon>Caballeronia</taxon>
    </lineage>
</organism>
<dbReference type="Proteomes" id="UP000054903">
    <property type="component" value="Unassembled WGS sequence"/>
</dbReference>
<gene>
    <name evidence="1" type="ORF">AWB77_03845</name>
</gene>